<evidence type="ECO:0000313" key="4">
    <source>
        <dbReference type="Proteomes" id="UP000065495"/>
    </source>
</evidence>
<dbReference type="AlphaFoldDB" id="W0TG36"/>
<feature type="transmembrane region" description="Helical" evidence="2">
    <location>
        <begin position="34"/>
        <end position="56"/>
    </location>
</feature>
<dbReference type="VEuPathDB" id="FungiDB:KLMA_50425"/>
<evidence type="ECO:0000313" key="3">
    <source>
        <dbReference type="EMBL" id="BAO41079.1"/>
    </source>
</evidence>
<dbReference type="Proteomes" id="UP000065495">
    <property type="component" value="Chromosome 5"/>
</dbReference>
<dbReference type="OrthoDB" id="4068068at2759"/>
<feature type="compositionally biased region" description="Basic and acidic residues" evidence="1">
    <location>
        <begin position="265"/>
        <end position="276"/>
    </location>
</feature>
<evidence type="ECO:0000256" key="1">
    <source>
        <dbReference type="SAM" id="MobiDB-lite"/>
    </source>
</evidence>
<feature type="region of interest" description="Disordered" evidence="1">
    <location>
        <begin position="208"/>
        <end position="276"/>
    </location>
</feature>
<organism evidence="3 4">
    <name type="scientific">Kluyveromyces marxianus (strain DMKU3-1042 / BCC 29191 / NBRC 104275)</name>
    <name type="common">Yeast</name>
    <name type="synonym">Candida kefyr</name>
    <dbReference type="NCBI Taxonomy" id="1003335"/>
    <lineage>
        <taxon>Eukaryota</taxon>
        <taxon>Fungi</taxon>
        <taxon>Dikarya</taxon>
        <taxon>Ascomycota</taxon>
        <taxon>Saccharomycotina</taxon>
        <taxon>Saccharomycetes</taxon>
        <taxon>Saccharomycetales</taxon>
        <taxon>Saccharomycetaceae</taxon>
        <taxon>Kluyveromyces</taxon>
    </lineage>
</organism>
<protein>
    <submittedName>
        <fullName evidence="3">Uncharacterized membrane protein YPR109W</fullName>
    </submittedName>
</protein>
<feature type="compositionally biased region" description="Gly residues" evidence="1">
    <location>
        <begin position="213"/>
        <end position="226"/>
    </location>
</feature>
<dbReference type="RefSeq" id="XP_022676884.1">
    <property type="nucleotide sequence ID" value="XM_022820419.1"/>
</dbReference>
<gene>
    <name evidence="3" type="ORF">KLMA_50425</name>
</gene>
<feature type="transmembrane region" description="Helical" evidence="2">
    <location>
        <begin position="105"/>
        <end position="126"/>
    </location>
</feature>
<dbReference type="EMBL" id="AP012217">
    <property type="protein sequence ID" value="BAO41079.1"/>
    <property type="molecule type" value="Genomic_DNA"/>
</dbReference>
<evidence type="ECO:0000256" key="2">
    <source>
        <dbReference type="SAM" id="Phobius"/>
    </source>
</evidence>
<keyword evidence="2" id="KW-0812">Transmembrane</keyword>
<accession>W0TG36</accession>
<name>W0TG36_KLUMD</name>
<keyword evidence="2" id="KW-0472">Membrane</keyword>
<reference evidence="3 4" key="1">
    <citation type="journal article" date="2015" name="Biotechnol. Biofuels">
        <title>Genetic basis of the highly efficient yeast Kluyveromyces marxianus: complete genome sequence and transcriptome analyses.</title>
        <authorList>
            <person name="Lertwattanasakul N."/>
            <person name="Kosaka T."/>
            <person name="Hosoyama A."/>
            <person name="Suzuki Y."/>
            <person name="Rodrussamee N."/>
            <person name="Matsutani M."/>
            <person name="Murata M."/>
            <person name="Fujimoto N."/>
            <person name="Suprayogi"/>
            <person name="Tsuchikane K."/>
            <person name="Limtong S."/>
            <person name="Fujita N."/>
            <person name="Yamada M."/>
        </authorList>
    </citation>
    <scope>NUCLEOTIDE SEQUENCE [LARGE SCALE GENOMIC DNA]</scope>
    <source>
        <strain evidence="4">DMKU3-1042 / BCC 29191 / NBRC 104275</strain>
    </source>
</reference>
<keyword evidence="2" id="KW-1133">Transmembrane helix</keyword>
<proteinExistence type="predicted"/>
<dbReference type="GeneID" id="34717026"/>
<dbReference type="KEGG" id="kmx:KLMA_50425"/>
<sequence length="276" mass="30545">MTSDEVDVPAKDGETEYRVQTKEFRRNLTVQLQLLGFVLIVVSQLKYAGSIVLFMVRLGVQSVLGAPFPSEERLMRFTAYYRANNSANSSETNSLRHSFKKLEAMLLYVTLVMNFGVMVCGVVWPIDFEKEVDGFRVPGMGRGLSSYGSPFNHMGSRVIEGEVRRHWFTQYIGERVPSSNVRGNASYMWYQWGILVVQVGLGLMFGTEPGTEPGTGPGLVPGSGPEGEGDLEARPLSRPPMVLEMDPERSIREVLGSGPGPEPGPEPRPRPVDDMV</sequence>